<dbReference type="InterPro" id="IPR023614">
    <property type="entry name" value="Porin_dom_sf"/>
</dbReference>
<dbReference type="SUPFAM" id="SSF56935">
    <property type="entry name" value="Porins"/>
    <property type="match status" value="1"/>
</dbReference>
<dbReference type="Gene3D" id="2.40.160.10">
    <property type="entry name" value="Porin"/>
    <property type="match status" value="1"/>
</dbReference>
<keyword evidence="1" id="KW-0732">Signal</keyword>
<evidence type="ECO:0000259" key="2">
    <source>
        <dbReference type="Pfam" id="PF13609"/>
    </source>
</evidence>
<proteinExistence type="predicted"/>
<accession>A0AAN1WGQ0</accession>
<dbReference type="Pfam" id="PF13609">
    <property type="entry name" value="Porin_4"/>
    <property type="match status" value="1"/>
</dbReference>
<sequence length="413" mass="45089">MRYMPLLLSAAIVAPAAHADIQLNGFLSAVGGTATDEPIRNYEKDFTFTQDSIFGLQARADLSDKLSITGQLVSRGKDDFATELAWGYLAYEASKNLTLRMGRFRTPFYFYSDFLEVGYAYPWVAPAHEVYEGLQFDNINGMDAIYNVTLFNTIEAQFQTYFGSMNDEYALNKSGQVLDAQTRNNLGLSATFGIGDFSLRASAHSAKTTVHDFNDIVLDKESQTTLASFKLQLEQLGAAAPTLGVPALSQMTQELITELDLNDTETTFTQIGLKYDGEYLFGVAEATNLDFKTGPAADQQRYFVSTGVNIGSTVLFVSYSEADDEAVDLSKELTALNQNPALAPTLTPVIDALDGISQALTVTSKTTSVGIRYDFEPGAALKLQFDNIDTPDATDPTKTNSQGLVRFGVDLVF</sequence>
<evidence type="ECO:0000256" key="1">
    <source>
        <dbReference type="SAM" id="SignalP"/>
    </source>
</evidence>
<keyword evidence="4" id="KW-1185">Reference proteome</keyword>
<gene>
    <name evidence="3" type="ORF">MARGE09_P1436</name>
</gene>
<dbReference type="Proteomes" id="UP001320119">
    <property type="component" value="Chromosome"/>
</dbReference>
<organism evidence="3 4">
    <name type="scientific">Marinagarivorans cellulosilyticus</name>
    <dbReference type="NCBI Taxonomy" id="2721545"/>
    <lineage>
        <taxon>Bacteria</taxon>
        <taxon>Pseudomonadati</taxon>
        <taxon>Pseudomonadota</taxon>
        <taxon>Gammaproteobacteria</taxon>
        <taxon>Cellvibrionales</taxon>
        <taxon>Cellvibrionaceae</taxon>
        <taxon>Marinagarivorans</taxon>
    </lineage>
</organism>
<evidence type="ECO:0000313" key="3">
    <source>
        <dbReference type="EMBL" id="BCD97235.1"/>
    </source>
</evidence>
<reference evidence="3 4" key="1">
    <citation type="journal article" date="2022" name="IScience">
        <title>An ultrasensitive nanofiber-based assay for enzymatic hydrolysis and deep-sea microbial degradation of cellulose.</title>
        <authorList>
            <person name="Tsudome M."/>
            <person name="Tachioka M."/>
            <person name="Miyazaki M."/>
            <person name="Uchimura K."/>
            <person name="Tsuda M."/>
            <person name="Takaki Y."/>
            <person name="Deguchi S."/>
        </authorList>
    </citation>
    <scope>NUCLEOTIDE SEQUENCE [LARGE SCALE GENOMIC DNA]</scope>
    <source>
        <strain evidence="3 4">GE09</strain>
    </source>
</reference>
<dbReference type="KEGG" id="marq:MARGE09_P1436"/>
<name>A0AAN1WGQ0_9GAMM</name>
<feature type="domain" description="Porin" evidence="2">
    <location>
        <begin position="9"/>
        <end position="392"/>
    </location>
</feature>
<feature type="signal peptide" evidence="1">
    <location>
        <begin position="1"/>
        <end position="19"/>
    </location>
</feature>
<dbReference type="AlphaFoldDB" id="A0AAN1WGQ0"/>
<dbReference type="InterPro" id="IPR033900">
    <property type="entry name" value="Gram_neg_porin_domain"/>
</dbReference>
<feature type="chain" id="PRO_5042916073" description="Porin domain-containing protein" evidence="1">
    <location>
        <begin position="20"/>
        <end position="413"/>
    </location>
</feature>
<dbReference type="GO" id="GO:0016020">
    <property type="term" value="C:membrane"/>
    <property type="evidence" value="ECO:0007669"/>
    <property type="project" value="InterPro"/>
</dbReference>
<protein>
    <recommendedName>
        <fullName evidence="2">Porin domain-containing protein</fullName>
    </recommendedName>
</protein>
<evidence type="ECO:0000313" key="4">
    <source>
        <dbReference type="Proteomes" id="UP001320119"/>
    </source>
</evidence>
<dbReference type="EMBL" id="AP023086">
    <property type="protein sequence ID" value="BCD97235.1"/>
    <property type="molecule type" value="Genomic_DNA"/>
</dbReference>
<dbReference type="RefSeq" id="WP_236986709.1">
    <property type="nucleotide sequence ID" value="NZ_AP023086.1"/>
</dbReference>
<dbReference type="GO" id="GO:0015288">
    <property type="term" value="F:porin activity"/>
    <property type="evidence" value="ECO:0007669"/>
    <property type="project" value="InterPro"/>
</dbReference>